<feature type="binding site" evidence="6">
    <location>
        <position position="56"/>
    </location>
    <ligand>
        <name>Na(+)</name>
        <dbReference type="ChEBI" id="CHEBI:29101"/>
        <label>1</label>
    </ligand>
</feature>
<evidence type="ECO:0000313" key="10">
    <source>
        <dbReference type="Proteomes" id="UP000001307"/>
    </source>
</evidence>
<dbReference type="SUPFAM" id="SSF161070">
    <property type="entry name" value="SNF-like"/>
    <property type="match status" value="1"/>
</dbReference>
<feature type="transmembrane region" description="Helical" evidence="8">
    <location>
        <begin position="123"/>
        <end position="152"/>
    </location>
</feature>
<accession>E4XJE7</accession>
<feature type="transmembrane region" description="Helical" evidence="8">
    <location>
        <begin position="392"/>
        <end position="415"/>
    </location>
</feature>
<evidence type="ECO:0000256" key="2">
    <source>
        <dbReference type="ARBA" id="ARBA00022448"/>
    </source>
</evidence>
<dbReference type="EMBL" id="FN653059">
    <property type="protein sequence ID" value="CBY10590.1"/>
    <property type="molecule type" value="Genomic_DNA"/>
</dbReference>
<feature type="transmembrane region" description="Helical" evidence="8">
    <location>
        <begin position="525"/>
        <end position="544"/>
    </location>
</feature>
<keyword evidence="6" id="KW-0479">Metal-binding</keyword>
<evidence type="ECO:0000256" key="7">
    <source>
        <dbReference type="SAM" id="MobiDB-lite"/>
    </source>
</evidence>
<feature type="binding site" evidence="6">
    <location>
        <position position="55"/>
    </location>
    <ligand>
        <name>Na(+)</name>
        <dbReference type="ChEBI" id="CHEBI:29101"/>
        <label>1</label>
    </ligand>
</feature>
<feature type="transmembrane region" description="Helical" evidence="8">
    <location>
        <begin position="421"/>
        <end position="441"/>
    </location>
</feature>
<keyword evidence="10" id="KW-1185">Reference proteome</keyword>
<dbReference type="PRINTS" id="PR00176">
    <property type="entry name" value="NANEUSMPORT"/>
</dbReference>
<feature type="binding site" evidence="6">
    <location>
        <position position="293"/>
    </location>
    <ligand>
        <name>Na(+)</name>
        <dbReference type="ChEBI" id="CHEBI:29101"/>
        <label>1</label>
    </ligand>
</feature>
<feature type="transmembrane region" description="Helical" evidence="8">
    <location>
        <begin position="462"/>
        <end position="485"/>
    </location>
</feature>
<dbReference type="InterPro" id="IPR000175">
    <property type="entry name" value="Na/ntran_symport"/>
</dbReference>
<dbReference type="InterPro" id="IPR037272">
    <property type="entry name" value="SNS_sf"/>
</dbReference>
<comment type="subcellular location">
    <subcellularLocation>
        <location evidence="1">Membrane</location>
        <topology evidence="1">Multi-pass membrane protein</topology>
    </subcellularLocation>
</comment>
<feature type="region of interest" description="Disordered" evidence="7">
    <location>
        <begin position="1"/>
        <end position="35"/>
    </location>
</feature>
<evidence type="ECO:0000313" key="9">
    <source>
        <dbReference type="EMBL" id="CBY10590.1"/>
    </source>
</evidence>
<feature type="binding site" evidence="6">
    <location>
        <position position="60"/>
    </location>
    <ligand>
        <name>Na(+)</name>
        <dbReference type="ChEBI" id="CHEBI:29101"/>
        <label>1</label>
    </ligand>
</feature>
<evidence type="ECO:0000256" key="5">
    <source>
        <dbReference type="ARBA" id="ARBA00023136"/>
    </source>
</evidence>
<keyword evidence="5 8" id="KW-0472">Membrane</keyword>
<dbReference type="AlphaFoldDB" id="E4XJE7"/>
<evidence type="ECO:0000256" key="3">
    <source>
        <dbReference type="ARBA" id="ARBA00022692"/>
    </source>
</evidence>
<feature type="transmembrane region" description="Helical" evidence="8">
    <location>
        <begin position="207"/>
        <end position="238"/>
    </location>
</feature>
<feature type="compositionally biased region" description="Polar residues" evidence="7">
    <location>
        <begin position="566"/>
        <end position="580"/>
    </location>
</feature>
<dbReference type="Pfam" id="PF00209">
    <property type="entry name" value="SNF"/>
    <property type="match status" value="2"/>
</dbReference>
<feature type="transmembrane region" description="Helical" evidence="8">
    <location>
        <begin position="282"/>
        <end position="309"/>
    </location>
</feature>
<dbReference type="PANTHER" id="PTHR42948">
    <property type="entry name" value="TRANSPORTER"/>
    <property type="match status" value="1"/>
</dbReference>
<dbReference type="GO" id="GO:0046872">
    <property type="term" value="F:metal ion binding"/>
    <property type="evidence" value="ECO:0007669"/>
    <property type="project" value="UniProtKB-KW"/>
</dbReference>
<feature type="compositionally biased region" description="Polar residues" evidence="7">
    <location>
        <begin position="598"/>
        <end position="619"/>
    </location>
</feature>
<evidence type="ECO:0000256" key="6">
    <source>
        <dbReference type="PIRSR" id="PIRSR600175-1"/>
    </source>
</evidence>
<proteinExistence type="predicted"/>
<feature type="binding site" evidence="6">
    <location>
        <position position="371"/>
    </location>
    <ligand>
        <name>Na(+)</name>
        <dbReference type="ChEBI" id="CHEBI:29101"/>
        <label>1</label>
    </ligand>
</feature>
<dbReference type="InParanoid" id="E4XJE7"/>
<evidence type="ECO:0000256" key="4">
    <source>
        <dbReference type="ARBA" id="ARBA00022989"/>
    </source>
</evidence>
<dbReference type="PANTHER" id="PTHR42948:SF1">
    <property type="entry name" value="TRANSPORTER"/>
    <property type="match status" value="1"/>
</dbReference>
<dbReference type="PROSITE" id="PS50267">
    <property type="entry name" value="NA_NEUROTRAN_SYMP_3"/>
    <property type="match status" value="1"/>
</dbReference>
<feature type="region of interest" description="Disordered" evidence="7">
    <location>
        <begin position="562"/>
        <end position="619"/>
    </location>
</feature>
<dbReference type="Proteomes" id="UP000001307">
    <property type="component" value="Unassembled WGS sequence"/>
</dbReference>
<sequence>MENERISEPADAVIASESDQPENGQDAAPDVEVATPQPKQFSSELSAILTTLGAAVGTGNIWRFPRILARNTTEGGGLLFIISWMISLFCWSIPLIIAEYAVGRKGKMMHANAFRRFLGPKHTWKGMFIIFVQLAVSCYYIVINSWCIYYLFYTISHPLPNNAEDSGEIFRHLTEETSWPALLTSIIALFVYGCLSKGITTIEKINLCCVPILFFLILVGFYYSLFLPKAAMGVALIFRMDWSSLKKGQFLIDGLAQNAWDTGAGTGVFLTYSTIMPKSHKVVFYSLLTPIINNMISLMMGITTFAAAFDYLSRHHPEMTPNGILEIMKENGPANTGMTLVWMPVFFENFPNGRAICTIFYLCLTIAGLTSLISMTEMVVRQVTHLKIRRKIAAPLVCAAVCIGGFCNTNLNFLANQDYTWGYGSILCGAFLCYLISRIGVEEVRVEFINKISEEIKDFKVPRAWGILIALLVPFQIFLIFMWWIEENARKSHLMRKELILEHIRNGTWDPHDRRINKPPELHDDFIWCILQWTLVMVGLSMLNRAYEFKWRHKFDLFDDPEAETEPTTQFPEGSTSQPAQPKYEVSDLPSYEEVTRSPVSLNPANLSASFTNPAFTPR</sequence>
<keyword evidence="3 8" id="KW-0812">Transmembrane</keyword>
<dbReference type="GO" id="GO:0016020">
    <property type="term" value="C:membrane"/>
    <property type="evidence" value="ECO:0007669"/>
    <property type="project" value="UniProtKB-SubCell"/>
</dbReference>
<dbReference type="NCBIfam" id="NF037979">
    <property type="entry name" value="Na_transp"/>
    <property type="match status" value="1"/>
</dbReference>
<gene>
    <name evidence="9" type="ORF">GSOID_T00012739001</name>
</gene>
<keyword evidence="2" id="KW-0813">Transport</keyword>
<keyword evidence="4 8" id="KW-1133">Transmembrane helix</keyword>
<feature type="transmembrane region" description="Helical" evidence="8">
    <location>
        <begin position="177"/>
        <end position="195"/>
    </location>
</feature>
<feature type="transmembrane region" description="Helical" evidence="8">
    <location>
        <begin position="359"/>
        <end position="380"/>
    </location>
</feature>
<keyword evidence="6" id="KW-0915">Sodium</keyword>
<name>E4XJE7_OIKDI</name>
<evidence type="ECO:0000256" key="8">
    <source>
        <dbReference type="SAM" id="Phobius"/>
    </source>
</evidence>
<feature type="transmembrane region" description="Helical" evidence="8">
    <location>
        <begin position="77"/>
        <end position="102"/>
    </location>
</feature>
<dbReference type="OrthoDB" id="6581954at2759"/>
<protein>
    <submittedName>
        <fullName evidence="9">Uncharacterized protein</fullName>
    </submittedName>
</protein>
<evidence type="ECO:0000256" key="1">
    <source>
        <dbReference type="ARBA" id="ARBA00004141"/>
    </source>
</evidence>
<organism evidence="9 10">
    <name type="scientific">Oikopleura dioica</name>
    <name type="common">Tunicate</name>
    <dbReference type="NCBI Taxonomy" id="34765"/>
    <lineage>
        <taxon>Eukaryota</taxon>
        <taxon>Metazoa</taxon>
        <taxon>Chordata</taxon>
        <taxon>Tunicata</taxon>
        <taxon>Appendicularia</taxon>
        <taxon>Copelata</taxon>
        <taxon>Oikopleuridae</taxon>
        <taxon>Oikopleura</taxon>
    </lineage>
</organism>
<reference evidence="9 10" key="1">
    <citation type="journal article" date="2010" name="Science">
        <title>Plasticity of animal genome architecture unmasked by rapid evolution of a pelagic tunicate.</title>
        <authorList>
            <person name="Denoeud F."/>
            <person name="Henriet S."/>
            <person name="Mungpakdee S."/>
            <person name="Aury J.M."/>
            <person name="Da Silva C."/>
            <person name="Brinkmann H."/>
            <person name="Mikhaleva J."/>
            <person name="Olsen L.C."/>
            <person name="Jubin C."/>
            <person name="Canestro C."/>
            <person name="Bouquet J.M."/>
            <person name="Danks G."/>
            <person name="Poulain J."/>
            <person name="Campsteijn C."/>
            <person name="Adamski M."/>
            <person name="Cross I."/>
            <person name="Yadetie F."/>
            <person name="Muffato M."/>
            <person name="Louis A."/>
            <person name="Butcher S."/>
            <person name="Tsagkogeorga G."/>
            <person name="Konrad A."/>
            <person name="Singh S."/>
            <person name="Jensen M.F."/>
            <person name="Cong E.H."/>
            <person name="Eikeseth-Otteraa H."/>
            <person name="Noel B."/>
            <person name="Anthouard V."/>
            <person name="Porcel B.M."/>
            <person name="Kachouri-Lafond R."/>
            <person name="Nishino A."/>
            <person name="Ugolini M."/>
            <person name="Chourrout P."/>
            <person name="Nishida H."/>
            <person name="Aasland R."/>
            <person name="Huzurbazar S."/>
            <person name="Westhof E."/>
            <person name="Delsuc F."/>
            <person name="Lehrach H."/>
            <person name="Reinhardt R."/>
            <person name="Weissenbach J."/>
            <person name="Roy S.W."/>
            <person name="Artiguenave F."/>
            <person name="Postlethwait J.H."/>
            <person name="Manak J.R."/>
            <person name="Thompson E.M."/>
            <person name="Jaillon O."/>
            <person name="Du Pasquier L."/>
            <person name="Boudinot P."/>
            <person name="Liberles D.A."/>
            <person name="Volff J.N."/>
            <person name="Philippe H."/>
            <person name="Lenhard B."/>
            <person name="Roest Crollius H."/>
            <person name="Wincker P."/>
            <person name="Chourrout D."/>
        </authorList>
    </citation>
    <scope>NUCLEOTIDE SEQUENCE [LARGE SCALE GENOMIC DNA]</scope>
</reference>
<feature type="binding site" evidence="6">
    <location>
        <position position="53"/>
    </location>
    <ligand>
        <name>Na(+)</name>
        <dbReference type="ChEBI" id="CHEBI:29101"/>
        <label>1</label>
    </ligand>
</feature>